<evidence type="ECO:0000313" key="3">
    <source>
        <dbReference type="EMBL" id="KAL3735347.1"/>
    </source>
</evidence>
<comment type="caution">
    <text evidence="3">The sequence shown here is derived from an EMBL/GenBank/DDBJ whole genome shotgun (WGS) entry which is preliminary data.</text>
</comment>
<protein>
    <submittedName>
        <fullName evidence="3">Uncharacterized protein</fullName>
    </submittedName>
</protein>
<proteinExistence type="predicted"/>
<reference evidence="3 4" key="1">
    <citation type="submission" date="2024-11" db="EMBL/GenBank/DDBJ databases">
        <title>Chromosome-level genome assembly of Eucalyptus globulus Labill. provides insights into its genome evolution.</title>
        <authorList>
            <person name="Li X."/>
        </authorList>
    </citation>
    <scope>NUCLEOTIDE SEQUENCE [LARGE SCALE GENOMIC DNA]</scope>
    <source>
        <strain evidence="3">CL2024</strain>
        <tissue evidence="3">Fresh tender leaves</tissue>
    </source>
</reference>
<keyword evidence="4" id="KW-1185">Reference proteome</keyword>
<feature type="region of interest" description="Disordered" evidence="1">
    <location>
        <begin position="125"/>
        <end position="145"/>
    </location>
</feature>
<accession>A0ABD3K7R8</accession>
<feature type="signal peptide" evidence="2">
    <location>
        <begin position="1"/>
        <end position="25"/>
    </location>
</feature>
<feature type="chain" id="PRO_5044893303" evidence="2">
    <location>
        <begin position="26"/>
        <end position="172"/>
    </location>
</feature>
<gene>
    <name evidence="3" type="ORF">ACJRO7_024474</name>
</gene>
<organism evidence="3 4">
    <name type="scientific">Eucalyptus globulus</name>
    <name type="common">Tasmanian blue gum</name>
    <dbReference type="NCBI Taxonomy" id="34317"/>
    <lineage>
        <taxon>Eukaryota</taxon>
        <taxon>Viridiplantae</taxon>
        <taxon>Streptophyta</taxon>
        <taxon>Embryophyta</taxon>
        <taxon>Tracheophyta</taxon>
        <taxon>Spermatophyta</taxon>
        <taxon>Magnoliopsida</taxon>
        <taxon>eudicotyledons</taxon>
        <taxon>Gunneridae</taxon>
        <taxon>Pentapetalae</taxon>
        <taxon>rosids</taxon>
        <taxon>malvids</taxon>
        <taxon>Myrtales</taxon>
        <taxon>Myrtaceae</taxon>
        <taxon>Myrtoideae</taxon>
        <taxon>Eucalypteae</taxon>
        <taxon>Eucalyptus</taxon>
    </lineage>
</organism>
<dbReference type="AlphaFoldDB" id="A0ABD3K7R8"/>
<dbReference type="Proteomes" id="UP001634007">
    <property type="component" value="Unassembled WGS sequence"/>
</dbReference>
<dbReference type="PANTHER" id="PTHR33881:SF17">
    <property type="entry name" value="EGF-LIKE DOMAIN-CONTAINING PROTEIN"/>
    <property type="match status" value="1"/>
</dbReference>
<evidence type="ECO:0000256" key="1">
    <source>
        <dbReference type="SAM" id="MobiDB-lite"/>
    </source>
</evidence>
<evidence type="ECO:0000313" key="4">
    <source>
        <dbReference type="Proteomes" id="UP001634007"/>
    </source>
</evidence>
<dbReference type="PANTHER" id="PTHR33881">
    <property type="entry name" value="NEUROGENIC LOCUS NOTCH-LIKE PROTEIN"/>
    <property type="match status" value="1"/>
</dbReference>
<dbReference type="EMBL" id="JBJKBG010000006">
    <property type="protein sequence ID" value="KAL3735347.1"/>
    <property type="molecule type" value="Genomic_DNA"/>
</dbReference>
<sequence length="172" mass="18423">MGLQDGNSLLIYVLFLTCICTRTYSQLISSRHDQGYECQKVNCLMGTCRETPGTIEYQGSGKPPPPPPPPHGKCVASGKGHKCECHEGSANFLGLAGLPYFQQCNLGADCSNGAFVPPATTPPPLISAGFKSPPPPSAPPRNGSADASNYWRDYHALSWMLLVVAVLSRIYP</sequence>
<evidence type="ECO:0000256" key="2">
    <source>
        <dbReference type="SAM" id="SignalP"/>
    </source>
</evidence>
<name>A0ABD3K7R8_EUCGL</name>
<keyword evidence="2" id="KW-0732">Signal</keyword>